<dbReference type="PANTHER" id="PTHR48125:SF12">
    <property type="entry name" value="AT HOOK TRANSCRIPTION FACTOR FAMILY-RELATED"/>
    <property type="match status" value="1"/>
</dbReference>
<feature type="region of interest" description="Disordered" evidence="6">
    <location>
        <begin position="1094"/>
        <end position="1124"/>
    </location>
</feature>
<feature type="compositionally biased region" description="Polar residues" evidence="6">
    <location>
        <begin position="621"/>
        <end position="635"/>
    </location>
</feature>
<evidence type="ECO:0000256" key="5">
    <source>
        <dbReference type="ARBA" id="ARBA00023242"/>
    </source>
</evidence>
<keyword evidence="2" id="KW-0479">Metal-binding</keyword>
<feature type="compositionally biased region" description="Basic residues" evidence="6">
    <location>
        <begin position="1296"/>
        <end position="1306"/>
    </location>
</feature>
<evidence type="ECO:0000313" key="8">
    <source>
        <dbReference type="EMBL" id="KAF4676596.1"/>
    </source>
</evidence>
<evidence type="ECO:0000256" key="6">
    <source>
        <dbReference type="SAM" id="MobiDB-lite"/>
    </source>
</evidence>
<feature type="compositionally biased region" description="Basic and acidic residues" evidence="6">
    <location>
        <begin position="486"/>
        <end position="519"/>
    </location>
</feature>
<accession>A0A7J6MYQ7</accession>
<dbReference type="PANTHER" id="PTHR48125">
    <property type="entry name" value="LP07818P1"/>
    <property type="match status" value="1"/>
</dbReference>
<dbReference type="InterPro" id="IPR001510">
    <property type="entry name" value="Znf_PARP"/>
</dbReference>
<keyword evidence="5" id="KW-0539">Nucleus</keyword>
<evidence type="ECO:0000256" key="4">
    <source>
        <dbReference type="ARBA" id="ARBA00022833"/>
    </source>
</evidence>
<comment type="caution">
    <text evidence="8">The sequence shown here is derived from an EMBL/GenBank/DDBJ whole genome shotgun (WGS) entry which is preliminary data.</text>
</comment>
<feature type="region of interest" description="Disordered" evidence="6">
    <location>
        <begin position="462"/>
        <end position="519"/>
    </location>
</feature>
<feature type="domain" description="PARP-type" evidence="7">
    <location>
        <begin position="1168"/>
        <end position="1268"/>
    </location>
</feature>
<evidence type="ECO:0000313" key="9">
    <source>
        <dbReference type="Proteomes" id="UP000572268"/>
    </source>
</evidence>
<dbReference type="SMART" id="SM01336">
    <property type="entry name" value="zf-PARP"/>
    <property type="match status" value="1"/>
</dbReference>
<feature type="compositionally biased region" description="Acidic residues" evidence="6">
    <location>
        <begin position="640"/>
        <end position="650"/>
    </location>
</feature>
<keyword evidence="4" id="KW-0862">Zinc</keyword>
<feature type="compositionally biased region" description="Polar residues" evidence="6">
    <location>
        <begin position="195"/>
        <end position="205"/>
    </location>
</feature>
<proteinExistence type="predicted"/>
<gene>
    <name evidence="8" type="ORF">FOL46_000059</name>
</gene>
<feature type="region of interest" description="Disordered" evidence="6">
    <location>
        <begin position="263"/>
        <end position="413"/>
    </location>
</feature>
<dbReference type="GO" id="GO:0003677">
    <property type="term" value="F:DNA binding"/>
    <property type="evidence" value="ECO:0007669"/>
    <property type="project" value="InterPro"/>
</dbReference>
<evidence type="ECO:0000256" key="2">
    <source>
        <dbReference type="ARBA" id="ARBA00022723"/>
    </source>
</evidence>
<feature type="region of interest" description="Disordered" evidence="6">
    <location>
        <begin position="982"/>
        <end position="1012"/>
    </location>
</feature>
<comment type="subcellular location">
    <subcellularLocation>
        <location evidence="1">Nucleus</location>
    </subcellularLocation>
</comment>
<evidence type="ECO:0000259" key="7">
    <source>
        <dbReference type="PROSITE" id="PS50064"/>
    </source>
</evidence>
<feature type="compositionally biased region" description="Low complexity" evidence="6">
    <location>
        <begin position="373"/>
        <end position="385"/>
    </location>
</feature>
<feature type="compositionally biased region" description="Acidic residues" evidence="6">
    <location>
        <begin position="1094"/>
        <end position="1109"/>
    </location>
</feature>
<feature type="region of interest" description="Disordered" evidence="6">
    <location>
        <begin position="1265"/>
        <end position="1337"/>
    </location>
</feature>
<dbReference type="PROSITE" id="PS50064">
    <property type="entry name" value="ZF_PARP_2"/>
    <property type="match status" value="1"/>
</dbReference>
<feature type="compositionally biased region" description="Basic and acidic residues" evidence="6">
    <location>
        <begin position="1326"/>
        <end position="1337"/>
    </location>
</feature>
<dbReference type="InterPro" id="IPR036957">
    <property type="entry name" value="Znf_PARP_sf"/>
</dbReference>
<feature type="compositionally biased region" description="Basic and acidic residues" evidence="6">
    <location>
        <begin position="263"/>
        <end position="273"/>
    </location>
</feature>
<dbReference type="Pfam" id="PF00645">
    <property type="entry name" value="zf-PARP"/>
    <property type="match status" value="1"/>
</dbReference>
<dbReference type="SUPFAM" id="SSF57716">
    <property type="entry name" value="Glucocorticoid receptor-like (DNA-binding domain)"/>
    <property type="match status" value="1"/>
</dbReference>
<reference evidence="8 9" key="1">
    <citation type="submission" date="2020-04" db="EMBL/GenBank/DDBJ databases">
        <title>Perkinsus olseni comparative genomics.</title>
        <authorList>
            <person name="Bogema D.R."/>
        </authorList>
    </citation>
    <scope>NUCLEOTIDE SEQUENCE [LARGE SCALE GENOMIC DNA]</scope>
    <source>
        <strain evidence="8">ATCC PRA-31</strain>
    </source>
</reference>
<keyword evidence="3" id="KW-0863">Zinc-finger</keyword>
<name>A0A7J6MYQ7_PEROL</name>
<feature type="region of interest" description="Disordered" evidence="6">
    <location>
        <begin position="187"/>
        <end position="213"/>
    </location>
</feature>
<feature type="region of interest" description="Disordered" evidence="6">
    <location>
        <begin position="541"/>
        <end position="742"/>
    </location>
</feature>
<feature type="region of interest" description="Disordered" evidence="6">
    <location>
        <begin position="1"/>
        <end position="26"/>
    </location>
</feature>
<evidence type="ECO:0000256" key="1">
    <source>
        <dbReference type="ARBA" id="ARBA00004123"/>
    </source>
</evidence>
<feature type="compositionally biased region" description="Polar residues" evidence="6">
    <location>
        <begin position="1286"/>
        <end position="1295"/>
    </location>
</feature>
<feature type="compositionally biased region" description="Acidic residues" evidence="6">
    <location>
        <begin position="658"/>
        <end position="667"/>
    </location>
</feature>
<organism evidence="8 9">
    <name type="scientific">Perkinsus olseni</name>
    <name type="common">Perkinsus atlanticus</name>
    <dbReference type="NCBI Taxonomy" id="32597"/>
    <lineage>
        <taxon>Eukaryota</taxon>
        <taxon>Sar</taxon>
        <taxon>Alveolata</taxon>
        <taxon>Perkinsozoa</taxon>
        <taxon>Perkinsea</taxon>
        <taxon>Perkinsida</taxon>
        <taxon>Perkinsidae</taxon>
        <taxon>Perkinsus</taxon>
    </lineage>
</organism>
<evidence type="ECO:0000256" key="3">
    <source>
        <dbReference type="ARBA" id="ARBA00022771"/>
    </source>
</evidence>
<dbReference type="GO" id="GO:0005634">
    <property type="term" value="C:nucleus"/>
    <property type="evidence" value="ECO:0007669"/>
    <property type="project" value="UniProtKB-SubCell"/>
</dbReference>
<sequence>MSPVGKLPAQPQVSASAPTNEEPLPPLDPELGVLALEWAPDLAEILRRYDPDWDKDMIEFAFSYWSAEIEKVKARQGDRIACRMNGLFKVPETADSIWEVANVVRTQNKGRNAYLLLLRFERDSVFEEVVTKNPDLQRTDDAIWIGFTKSRRDSYIILDDWFRKKKDIKAVDPRVYRQWLDTREEIEPEPKPKSRNTSVPTTPLSGASMVNHHPSITFDSFKKAEELGKQAAQLDGDTGTPASGRRKRNSVIEAEQRMQLQAQHKELSKKLRQEMQQQKSEAKNKKKIAVVVEPSAPTSETPVALPKAPEAVADTPVETPPRKKRGRPPKSATSAKHKKEEAPSPGHAEKETAGATEPKTPVSVKQGGIPEVPESASSSSSSSSSLPPPSTPSGSDEEGSVRRHSRRRRGHMDAAEAYRLAACQGLVDTNPYDKWAHDAAEAQQTRIALQEAAELEQIRLQKEQESEAEQAAMAVETKGNDEEEDREAREKEIEEKRKELKEKQQEKARLKAEIKAHRKEQQERIVEQVLQMEHDKAAALDGVAAGGTKSDSVRRDAASGIIRIRAKPSPVPSATMPTSLPEGEVPAEEGSSSSSSSSSTARPGEMLAQAAEEAVREVQELSPSPSEAPTPSMSSGFHGDDEEPEDEVMESEASVGDEGSDYEEDDTVTVGRRTRAVKRSAPAAAGTATTSKSKRRRGALVTVGSKRRSSVSSPSGNADEPKSPGGLFSPGGDGATSTVNPRKLYREKATEGFRKLFEAGDVADDEESKEERCRKWATELEAALFITTGGKNGESGWQKYLDAMKRLVPIIKDTQSKEKHRHLKREGDDDQASPLLTRPIGVTGLLLRSRLSVDQLASKHCTSEWLQEMIGWDDLLLEDPTSDNRVKPIQGLRGILFRECLDPTKGVIHPGKRSAMQCHLWSYALEHEMHASSNDAASYRQAIGALVRKLRELESNSLPAFRLLHTNKITCKRLASTSAATIVSENAPHRTSSAASSGGSTPGGGSSPKAASPAECSAAAVVLSRTAPTAQSTEPDLYDDLAVDAGVPKLPTSGSEPTSVSLKRVASALITAEEELQESAPDFAPAPMIMMEDDESDDDEEESVDEDDHDGDRARDPGHSPPPVVSEGTWVALWRFWRVSLVEYLLLLLLHSMSLPAAAESELYDKKWTIGFAPSGRSSCKNTKCLHADEPDGKKIPKGSLRIGRKFPSPFDPDAVAVNWFHYDCMFDQFTRARKGTQIIESGDDMDGWDDLTPDAKAIIEKCIKNEHHEAPAPKDTPSKKRAPTERSTQGSKTPHSGKKGSKTPVKKTVEKKAVEKKRRSSVGTENRRDKGRIVML</sequence>
<protein>
    <recommendedName>
        <fullName evidence="7">PARP-type domain-containing protein</fullName>
    </recommendedName>
</protein>
<feature type="compositionally biased region" description="Low complexity" evidence="6">
    <location>
        <begin position="679"/>
        <end position="691"/>
    </location>
</feature>
<dbReference type="Gene3D" id="3.30.1740.10">
    <property type="entry name" value="Zinc finger, PARP-type"/>
    <property type="match status" value="1"/>
</dbReference>
<dbReference type="EMBL" id="JABANN010000001">
    <property type="protein sequence ID" value="KAF4676596.1"/>
    <property type="molecule type" value="Genomic_DNA"/>
</dbReference>
<feature type="compositionally biased region" description="Basic and acidic residues" evidence="6">
    <location>
        <begin position="1265"/>
        <end position="1285"/>
    </location>
</feature>
<dbReference type="Proteomes" id="UP000572268">
    <property type="component" value="Unassembled WGS sequence"/>
</dbReference>
<dbReference type="GO" id="GO:0008270">
    <property type="term" value="F:zinc ion binding"/>
    <property type="evidence" value="ECO:0007669"/>
    <property type="project" value="UniProtKB-KW"/>
</dbReference>
<feature type="compositionally biased region" description="Basic and acidic residues" evidence="6">
    <location>
        <begin position="338"/>
        <end position="352"/>
    </location>
</feature>